<dbReference type="RefSeq" id="WP_125018355.1">
    <property type="nucleotide sequence ID" value="NZ_RQVQ01000010.1"/>
</dbReference>
<dbReference type="SUPFAM" id="SSF49478">
    <property type="entry name" value="Cna protein B-type domain"/>
    <property type="match status" value="1"/>
</dbReference>
<dbReference type="Pfam" id="PF16215">
    <property type="entry name" value="DUF4876"/>
    <property type="match status" value="1"/>
</dbReference>
<dbReference type="InterPro" id="IPR032627">
    <property type="entry name" value="DUF4876"/>
</dbReference>
<name>A0A3P3W923_9FLAO</name>
<dbReference type="Proteomes" id="UP000275719">
    <property type="component" value="Unassembled WGS sequence"/>
</dbReference>
<evidence type="ECO:0000313" key="2">
    <source>
        <dbReference type="Proteomes" id="UP000275719"/>
    </source>
</evidence>
<gene>
    <name evidence="1" type="ORF">EG240_05650</name>
</gene>
<dbReference type="OrthoDB" id="1409865at2"/>
<comment type="caution">
    <text evidence="1">The sequence shown here is derived from an EMBL/GenBank/DDBJ whole genome shotgun (WGS) entry which is preliminary data.</text>
</comment>
<dbReference type="AlphaFoldDB" id="A0A3P3W923"/>
<reference evidence="1 2" key="1">
    <citation type="submission" date="2018-11" db="EMBL/GenBank/DDBJ databases">
        <title>Flavobacterium sp. nov., YIM 102701-2 draft genome.</title>
        <authorList>
            <person name="Li G."/>
            <person name="Jiang Y."/>
        </authorList>
    </citation>
    <scope>NUCLEOTIDE SEQUENCE [LARGE SCALE GENOMIC DNA]</scope>
    <source>
        <strain evidence="1 2">YIM 102701-2</strain>
    </source>
</reference>
<proteinExistence type="predicted"/>
<sequence>MKNKFLIALSAFALFSCSEDDFSQAGAQPIDYKVSVTYDETFDNLAAKNITVKLKNTNTSDEYTMATDAQGNANFGSILPGTYDINATVTLSAAEFNATFGYAPETEEVVFNANLNQIVVNTNNTMSNLTLKTARLGDLVIKQIYYGGSHAQQGASFRDQFIEIFNNSNEVIYADGLYIGQVMGKNNNTSHPKTQANGQWDWSQSLGMTIGNKANTDYVYADYVFQIPGNGTQYPIQPGESIVIAQSAQNHKAPLVDLTGEPISIQNPDLTIDLSTADFEAYLGNFRISIEKEPYKYDLENPAVTNLEIGYWGREGYWNGNADFIMDNLGRDSYVIFRTESLNYKDFPTPDVTEIVNTGSSQTKFNLQIPVSIIIDGVETQHANTSSALPQRLPSTIDNTSTKITAPFTSKSVMRKTKTTANGRKILQDTNNSAADFVEVTANPKGFAN</sequence>
<organism evidence="1 2">
    <name type="scientific">Paenimyroides tangerinum</name>
    <dbReference type="NCBI Taxonomy" id="2488728"/>
    <lineage>
        <taxon>Bacteria</taxon>
        <taxon>Pseudomonadati</taxon>
        <taxon>Bacteroidota</taxon>
        <taxon>Flavobacteriia</taxon>
        <taxon>Flavobacteriales</taxon>
        <taxon>Flavobacteriaceae</taxon>
        <taxon>Paenimyroides</taxon>
    </lineage>
</organism>
<keyword evidence="2" id="KW-1185">Reference proteome</keyword>
<dbReference type="Gene3D" id="2.60.40.10">
    <property type="entry name" value="Immunoglobulins"/>
    <property type="match status" value="1"/>
</dbReference>
<dbReference type="PROSITE" id="PS51257">
    <property type="entry name" value="PROKAR_LIPOPROTEIN"/>
    <property type="match status" value="1"/>
</dbReference>
<dbReference type="InterPro" id="IPR013783">
    <property type="entry name" value="Ig-like_fold"/>
</dbReference>
<dbReference type="EMBL" id="RQVQ01000010">
    <property type="protein sequence ID" value="RRJ91490.1"/>
    <property type="molecule type" value="Genomic_DNA"/>
</dbReference>
<evidence type="ECO:0000313" key="1">
    <source>
        <dbReference type="EMBL" id="RRJ91490.1"/>
    </source>
</evidence>
<accession>A0A3P3W923</accession>
<protein>
    <submittedName>
        <fullName evidence="1">DUF4876 domain-containing protein</fullName>
    </submittedName>
</protein>